<comment type="function">
    <text evidence="9">Part of the nuclear pore complex. Has a critical role in nucleocytoplasmic transport. May serve as a docking site in the receptor-mediated import of substrates across the nuclear pore complex.</text>
</comment>
<keyword evidence="2" id="KW-0813">Transport</keyword>
<feature type="region of interest" description="Disordered" evidence="14">
    <location>
        <begin position="1003"/>
        <end position="1156"/>
    </location>
</feature>
<feature type="region of interest" description="Disordered" evidence="14">
    <location>
        <begin position="477"/>
        <end position="513"/>
    </location>
</feature>
<feature type="compositionally biased region" description="Low complexity" evidence="14">
    <location>
        <begin position="2184"/>
        <end position="2202"/>
    </location>
</feature>
<feature type="compositionally biased region" description="Low complexity" evidence="14">
    <location>
        <begin position="679"/>
        <end position="703"/>
    </location>
</feature>
<feature type="compositionally biased region" description="Low complexity" evidence="14">
    <location>
        <begin position="477"/>
        <end position="489"/>
    </location>
</feature>
<feature type="region of interest" description="Disordered" evidence="14">
    <location>
        <begin position="2001"/>
        <end position="2096"/>
    </location>
</feature>
<feature type="region of interest" description="Disordered" evidence="14">
    <location>
        <begin position="1525"/>
        <end position="1639"/>
    </location>
</feature>
<dbReference type="GO" id="GO:0005643">
    <property type="term" value="C:nuclear pore"/>
    <property type="evidence" value="ECO:0007669"/>
    <property type="project" value="UniProtKB-SubCell"/>
</dbReference>
<dbReference type="PANTHER" id="PTHR23193">
    <property type="entry name" value="NUCLEAR PORE COMPLEX PROTEIN NUP"/>
    <property type="match status" value="1"/>
</dbReference>
<feature type="compositionally biased region" description="Low complexity" evidence="14">
    <location>
        <begin position="2122"/>
        <end position="2138"/>
    </location>
</feature>
<evidence type="ECO:0000259" key="15">
    <source>
        <dbReference type="Pfam" id="PF16755"/>
    </source>
</evidence>
<feature type="compositionally biased region" description="Low complexity" evidence="14">
    <location>
        <begin position="501"/>
        <end position="513"/>
    </location>
</feature>
<evidence type="ECO:0000256" key="11">
    <source>
        <dbReference type="ARBA" id="ARBA00068360"/>
    </source>
</evidence>
<feature type="compositionally biased region" description="Low complexity" evidence="14">
    <location>
        <begin position="756"/>
        <end position="780"/>
    </location>
</feature>
<dbReference type="InterPro" id="IPR039462">
    <property type="entry name" value="Nup159/Nup146_N"/>
</dbReference>
<dbReference type="InterPro" id="IPR026054">
    <property type="entry name" value="Nucleoporin"/>
</dbReference>
<keyword evidence="6" id="KW-0811">Translocation</keyword>
<feature type="compositionally biased region" description="Basic and acidic residues" evidence="14">
    <location>
        <begin position="1004"/>
        <end position="1016"/>
    </location>
</feature>
<evidence type="ECO:0000256" key="14">
    <source>
        <dbReference type="SAM" id="MobiDB-lite"/>
    </source>
</evidence>
<keyword evidence="3" id="KW-0677">Repeat</keyword>
<feature type="compositionally biased region" description="Low complexity" evidence="14">
    <location>
        <begin position="426"/>
        <end position="463"/>
    </location>
</feature>
<evidence type="ECO:0000256" key="7">
    <source>
        <dbReference type="ARBA" id="ARBA00023132"/>
    </source>
</evidence>
<feature type="region of interest" description="Disordered" evidence="14">
    <location>
        <begin position="1456"/>
        <end position="1477"/>
    </location>
</feature>
<evidence type="ECO:0000256" key="10">
    <source>
        <dbReference type="ARBA" id="ARBA00063892"/>
    </source>
</evidence>
<feature type="region of interest" description="Disordered" evidence="14">
    <location>
        <begin position="2158"/>
        <end position="2223"/>
    </location>
</feature>
<name>A0A8K0AFA5_BRALA</name>
<dbReference type="Pfam" id="PF16755">
    <property type="entry name" value="Beta-prop_NUP159_NUP214"/>
    <property type="match status" value="1"/>
</dbReference>
<dbReference type="Gene3D" id="2.130.10.10">
    <property type="entry name" value="YVTN repeat-like/Quinoprotein amine dehydrogenase"/>
    <property type="match status" value="1"/>
</dbReference>
<evidence type="ECO:0000313" key="17">
    <source>
        <dbReference type="Proteomes" id="UP000838412"/>
    </source>
</evidence>
<feature type="compositionally biased region" description="Pro residues" evidence="14">
    <location>
        <begin position="1133"/>
        <end position="1146"/>
    </location>
</feature>
<keyword evidence="7" id="KW-0906">Nuclear pore complex</keyword>
<evidence type="ECO:0000256" key="12">
    <source>
        <dbReference type="ARBA" id="ARBA00077390"/>
    </source>
</evidence>
<reference evidence="16" key="1">
    <citation type="submission" date="2022-01" db="EMBL/GenBank/DDBJ databases">
        <authorList>
            <person name="Braso-Vives M."/>
        </authorList>
    </citation>
    <scope>NUCLEOTIDE SEQUENCE</scope>
</reference>
<feature type="compositionally biased region" description="Gly residues" evidence="14">
    <location>
        <begin position="2034"/>
        <end position="2047"/>
    </location>
</feature>
<gene>
    <name evidence="16" type="primary">NUP214</name>
    <name evidence="16" type="ORF">BLAG_LOCUS23591</name>
</gene>
<evidence type="ECO:0000256" key="5">
    <source>
        <dbReference type="ARBA" id="ARBA00022927"/>
    </source>
</evidence>
<feature type="compositionally biased region" description="Low complexity" evidence="14">
    <location>
        <begin position="1531"/>
        <end position="1543"/>
    </location>
</feature>
<feature type="region of interest" description="Disordered" evidence="14">
    <location>
        <begin position="2117"/>
        <end position="2138"/>
    </location>
</feature>
<dbReference type="EMBL" id="OV696693">
    <property type="protein sequence ID" value="CAH1271639.1"/>
    <property type="molecule type" value="Genomic_DNA"/>
</dbReference>
<feature type="compositionally biased region" description="Polar residues" evidence="14">
    <location>
        <begin position="577"/>
        <end position="595"/>
    </location>
</feature>
<feature type="compositionally biased region" description="Low complexity" evidence="14">
    <location>
        <begin position="1625"/>
        <end position="1639"/>
    </location>
</feature>
<keyword evidence="5" id="KW-0653">Protein transport</keyword>
<evidence type="ECO:0000256" key="1">
    <source>
        <dbReference type="ARBA" id="ARBA00004567"/>
    </source>
</evidence>
<dbReference type="InterPro" id="IPR015943">
    <property type="entry name" value="WD40/YVTN_repeat-like_dom_sf"/>
</dbReference>
<dbReference type="OrthoDB" id="248320at2759"/>
<dbReference type="FunFam" id="2.130.10.10:FF:000142">
    <property type="entry name" value="Nuclear pore complex protein Nup214"/>
    <property type="match status" value="1"/>
</dbReference>
<dbReference type="PANTHER" id="PTHR23193:SF46">
    <property type="entry name" value="NUCLEAR PORE COMPLEX PROTEIN NUP214"/>
    <property type="match status" value="1"/>
</dbReference>
<dbReference type="Proteomes" id="UP000838412">
    <property type="component" value="Chromosome 8"/>
</dbReference>
<evidence type="ECO:0000256" key="8">
    <source>
        <dbReference type="ARBA" id="ARBA00023242"/>
    </source>
</evidence>
<evidence type="ECO:0000256" key="4">
    <source>
        <dbReference type="ARBA" id="ARBA00022816"/>
    </source>
</evidence>
<feature type="region of interest" description="Disordered" evidence="14">
    <location>
        <begin position="565"/>
        <end position="605"/>
    </location>
</feature>
<feature type="compositionally biased region" description="Polar residues" evidence="14">
    <location>
        <begin position="1018"/>
        <end position="1029"/>
    </location>
</feature>
<dbReference type="GO" id="GO:0008139">
    <property type="term" value="F:nuclear localization sequence binding"/>
    <property type="evidence" value="ECO:0007669"/>
    <property type="project" value="TreeGrafter"/>
</dbReference>
<comment type="subunit">
    <text evidence="10">Homodimer. Part of the nuclear pore complex (NPC). Interacts with NUP88. Interacts with ZFP36; this interaction increases upon lipopolysaccharide (LPS) stimulation. Interacts with DDX19. Interacts with XPO1. Interacts with XPO5.</text>
</comment>
<feature type="compositionally biased region" description="Low complexity" evidence="14">
    <location>
        <begin position="2048"/>
        <end position="2079"/>
    </location>
</feature>
<comment type="subcellular location">
    <subcellularLocation>
        <location evidence="1">Nucleus</location>
        <location evidence="1">Nuclear pore complex</location>
    </subcellularLocation>
</comment>
<feature type="compositionally biased region" description="Gly residues" evidence="14">
    <location>
        <begin position="2167"/>
        <end position="2183"/>
    </location>
</feature>
<feature type="region of interest" description="Disordered" evidence="14">
    <location>
        <begin position="673"/>
        <end position="780"/>
    </location>
</feature>
<feature type="region of interest" description="Disordered" evidence="14">
    <location>
        <begin position="420"/>
        <end position="463"/>
    </location>
</feature>
<dbReference type="GO" id="GO:0006406">
    <property type="term" value="P:mRNA export from nucleus"/>
    <property type="evidence" value="ECO:0007669"/>
    <property type="project" value="UniProtKB-ARBA"/>
</dbReference>
<feature type="compositionally biased region" description="Pro residues" evidence="14">
    <location>
        <begin position="1596"/>
        <end position="1605"/>
    </location>
</feature>
<keyword evidence="8" id="KW-0539">Nucleus</keyword>
<feature type="compositionally biased region" description="Low complexity" evidence="14">
    <location>
        <begin position="565"/>
        <end position="576"/>
    </location>
</feature>
<feature type="compositionally biased region" description="Polar residues" evidence="14">
    <location>
        <begin position="713"/>
        <end position="722"/>
    </location>
</feature>
<dbReference type="GO" id="GO:0006606">
    <property type="term" value="P:protein import into nucleus"/>
    <property type="evidence" value="ECO:0007669"/>
    <property type="project" value="TreeGrafter"/>
</dbReference>
<feature type="compositionally biased region" description="Low complexity" evidence="14">
    <location>
        <begin position="2006"/>
        <end position="2022"/>
    </location>
</feature>
<evidence type="ECO:0000256" key="6">
    <source>
        <dbReference type="ARBA" id="ARBA00023010"/>
    </source>
</evidence>
<dbReference type="GO" id="GO:0017056">
    <property type="term" value="F:structural constituent of nuclear pore"/>
    <property type="evidence" value="ECO:0007669"/>
    <property type="project" value="TreeGrafter"/>
</dbReference>
<evidence type="ECO:0000256" key="2">
    <source>
        <dbReference type="ARBA" id="ARBA00022448"/>
    </source>
</evidence>
<dbReference type="SUPFAM" id="SSF117289">
    <property type="entry name" value="Nucleoporin domain"/>
    <property type="match status" value="1"/>
</dbReference>
<evidence type="ECO:0000256" key="3">
    <source>
        <dbReference type="ARBA" id="ARBA00022737"/>
    </source>
</evidence>
<protein>
    <recommendedName>
        <fullName evidence="11">Nuclear pore complex protein Nup214</fullName>
    </recommendedName>
    <alternativeName>
        <fullName evidence="13">214 kDa nucleoporin</fullName>
    </alternativeName>
    <alternativeName>
        <fullName evidence="12">Nucleoporin Nup214</fullName>
    </alternativeName>
</protein>
<organism evidence="16 17">
    <name type="scientific">Branchiostoma lanceolatum</name>
    <name type="common">Common lancelet</name>
    <name type="synonym">Amphioxus lanceolatum</name>
    <dbReference type="NCBI Taxonomy" id="7740"/>
    <lineage>
        <taxon>Eukaryota</taxon>
        <taxon>Metazoa</taxon>
        <taxon>Chordata</taxon>
        <taxon>Cephalochordata</taxon>
        <taxon>Leptocardii</taxon>
        <taxon>Amphioxiformes</taxon>
        <taxon>Branchiostomatidae</taxon>
        <taxon>Branchiostoma</taxon>
    </lineage>
</organism>
<feature type="compositionally biased region" description="Polar residues" evidence="14">
    <location>
        <begin position="1043"/>
        <end position="1058"/>
    </location>
</feature>
<keyword evidence="4" id="KW-0509">mRNA transport</keyword>
<evidence type="ECO:0000313" key="16">
    <source>
        <dbReference type="EMBL" id="CAH1271639.1"/>
    </source>
</evidence>
<accession>A0A8K0AFA5</accession>
<feature type="compositionally biased region" description="Low complexity" evidence="14">
    <location>
        <begin position="596"/>
        <end position="605"/>
    </location>
</feature>
<keyword evidence="17" id="KW-1185">Reference proteome</keyword>
<evidence type="ECO:0000256" key="9">
    <source>
        <dbReference type="ARBA" id="ARBA00055090"/>
    </source>
</evidence>
<feature type="domain" description="Nucleoporin Nup159/Nup146 N-terminal" evidence="15">
    <location>
        <begin position="37"/>
        <end position="395"/>
    </location>
</feature>
<feature type="compositionally biased region" description="Pro residues" evidence="14">
    <location>
        <begin position="743"/>
        <end position="755"/>
    </location>
</feature>
<proteinExistence type="predicted"/>
<evidence type="ECO:0000256" key="13">
    <source>
        <dbReference type="ARBA" id="ARBA00083901"/>
    </source>
</evidence>
<sequence>MSDFPEKDMKEFSFRQMNKLRVSAQPFPDETSSVGRYSLMAVSNIYGITYVGCPTDLKIIQTAEIGKIHHSSTSGDINTIVDSLPMKRLIIPSIHHLSLSCDELTLSVCLTREEGLALLLYDTRAFLSNDPKQPFCKTRLATNKGVIVSDVKWNPANPNVLACLRSDGTLVILEVTDNNSMKMMASFDNTKGTTAICWSPKGKQLVAGRQDGSFAQFTALLQEKKAVPKPDIFGDSKAQVRDILWVSTYVFVVLYDVITDDASQPSLVVVSLPKKDEQRPTTFTNFEEICFGGGEDRDLKYFLHHMDEWGLVVCASSRSMEAAVIGKSLDDKNVWELWNLDDAGRAELPLSTNHDETYPMGMAVDLTSTNQIPIGENQSLPPMPIFMLMSTDGLLCPFYMVHTAPPQPLTIVKPPNALSAQGERLAPAQAASPAAAAKPAAPVALQQPQPATAGKENAAPLPKPAAVPASAAFSFTQPQAQPAAAPTSSLFTAPTSTPKMGLQTTPSTTSGGLSLFGSAASSAAPKFGLPGTSTTTSAGGLSVGGNARSAGFTFALPGGQQAGSSSAFSFSLPGSSQPGATSSQGFSFTAPGSTQPPAASTGPGASAFSMAAPAGGVKPAAVTATTAAPAAPAAPAATTSTGLFSMPASTTAAPKTTGFSFGAPSAAQGFSFRPGTTTVQPGVPQPVSKPVVPPQQSVAVQPGSKPPAMMQAASVQPGNGPTQVVKPSAQQAKPVAVAQPATSQPPPPPYRPPAAQPAVPVTAAGTPAKPAQPPAEEAGAVAEEDTFSASILDEIAHFESEVANLQDATRKTDWKVGHPDELRKLKEETQQVARFCDEIKDTTQSIHNDIHDLRTQTLETFAMLEEGKSRSDRNKEPYYHQLLRSQALDPASASKMKDIRQMYHYVDTTIRDVNNMLDDEWDKFKQQKTQKSGKLKSPALDVVYRAVSNHDKILQDQSQHIRKLSEQLKKMRLYNTTSSWTNRPVAHSTTKTDTELSALADTLLHPRQDTTPERKQKSTSASPLSSKKQSQLRELLGKRQVTPVRSTTPASVSQSRLMSPQRMYRASPRPASSTPRGREDLGVSRDGPPTPQPGSQVESPPLETPAGSAAQSRVKTVLQFLPPAEEPQLPLDRPQPVPMTTKPPEPAATKPVPSQSAGFAPVPFSQGTAVPKGPSALTPKEAAAAAAMSRVGAANQQSATFGSTNQKPPAFGLTNQQTSGFGSINQQPSTSSVGVPNQQPAAFGSTNQKPTAFGLTNQQTAGFGSTIQQPAVSSTSSQQPLRFGATSQQSGLPGIANQHPVLSLGLANQLEAEDELGDEGGSTEDVAPPVVNIKDVANLKPVSTSAMMTTVVSDSVNRNALEAAQKILQSATATSKPATTAAAMPVPPSTSGFSFAMSGQQTAFGQPASFGSLGTAPSTTAPQTSSTGMGAFVIGQGLSGSFSFKPAVTATLSSAAQATQAQPKPVETKPTSGFSFAAPTGQSGLSFGQSTSSFGFGSLTAASTTSTAPGATSGGSLLAKTLAEKPQDVKPPGSGEPPVSGVEDITPPPTPEETPASSTQVPDVPPAPKPSFDFSNKQIEADTVQPGGFFLSPKSDTPPPDPPAPSITSTGAAPTPATLVESKPTATTTAATTSLFGQSTTSTTGFGFGMNTPGGFSALKPATAAGFSFTSPATSTGPTAASGFAFSLPKTTAADTTGPSSTAASGFAFTLPKTTAADTTAVTSASAGGFGAVSPATTVGAVTTTAASSSDSTAAAATVQPTTTVATTASAQPVAATSTTPAATTSEQPATAATTTTVSLFGQTTTNTTSTAFGAPAQSTAASGGLLFGQTTGGSTSAFGQPTTSVTGTSAFGAASSSAGTSLFASTSSGSLFGQPATATTTSTTTSFFGQPATTSSSAFGQSSSSGFGFGQTPTSGGLFGAPAASTANTGGLFGQTSTTPTGGLFGQSAFGSSTTTSSSGGGLFGSPATTSTSTGLFGGGNTESTGGFFSGLGAKPSAEAANKNPFGGSTSFGTPTTSASTLFGGATETKAPGTGGFGSSTGGGFGSPTSGGFSAGGSVAQQGFGGFSQPSQPQAPAATPGFGSPPSFGSAPAFGGSPGFGSTAAFSNPLGTPSQVFGSTPSAGGAFSQSSSAAPSFAANDAPTFGGIAAQSTGAPTFGGLAQGSPGFGGGGGGFGSPGGFGAAAVFQQQPQQQPQQSGFGSSSGGFGQTPSSQPSAFSSWR</sequence>
<feature type="compositionally biased region" description="Low complexity" evidence="14">
    <location>
        <begin position="729"/>
        <end position="742"/>
    </location>
</feature>